<dbReference type="RefSeq" id="WP_376850985.1">
    <property type="nucleotide sequence ID" value="NZ_JBHSMF010000009.1"/>
</dbReference>
<evidence type="ECO:0008006" key="3">
    <source>
        <dbReference type="Google" id="ProtNLM"/>
    </source>
</evidence>
<protein>
    <recommendedName>
        <fullName evidence="3">DUF937 domain-containing protein</fullName>
    </recommendedName>
</protein>
<evidence type="ECO:0000313" key="1">
    <source>
        <dbReference type="EMBL" id="MFC5498909.1"/>
    </source>
</evidence>
<sequence>MALSDLFRDAGGDNITDVNARFDEVARQASPDELGAGVAGALRSDQTPPMGEMVSDLFGRSSSSQQAGLLNQILGTLGPVVAGALANGALGRILRPGQTQVTPEDASKVSPSEVTEIVNHAEKAKPQIADELGRFYADHSGLIKTLGSAALLAVLSQMRHNAR</sequence>
<name>A0ABW0NJ19_9BURK</name>
<organism evidence="1 2">
    <name type="scientific">Caenimonas terrae</name>
    <dbReference type="NCBI Taxonomy" id="696074"/>
    <lineage>
        <taxon>Bacteria</taxon>
        <taxon>Pseudomonadati</taxon>
        <taxon>Pseudomonadota</taxon>
        <taxon>Betaproteobacteria</taxon>
        <taxon>Burkholderiales</taxon>
        <taxon>Comamonadaceae</taxon>
        <taxon>Caenimonas</taxon>
    </lineage>
</organism>
<dbReference type="Proteomes" id="UP001596037">
    <property type="component" value="Unassembled WGS sequence"/>
</dbReference>
<evidence type="ECO:0000313" key="2">
    <source>
        <dbReference type="Proteomes" id="UP001596037"/>
    </source>
</evidence>
<gene>
    <name evidence="1" type="ORF">ACFPOE_15275</name>
</gene>
<dbReference type="EMBL" id="JBHSMF010000009">
    <property type="protein sequence ID" value="MFC5498909.1"/>
    <property type="molecule type" value="Genomic_DNA"/>
</dbReference>
<keyword evidence="2" id="KW-1185">Reference proteome</keyword>
<reference evidence="2" key="1">
    <citation type="journal article" date="2019" name="Int. J. Syst. Evol. Microbiol.">
        <title>The Global Catalogue of Microorganisms (GCM) 10K type strain sequencing project: providing services to taxonomists for standard genome sequencing and annotation.</title>
        <authorList>
            <consortium name="The Broad Institute Genomics Platform"/>
            <consortium name="The Broad Institute Genome Sequencing Center for Infectious Disease"/>
            <person name="Wu L."/>
            <person name="Ma J."/>
        </authorList>
    </citation>
    <scope>NUCLEOTIDE SEQUENCE [LARGE SCALE GENOMIC DNA]</scope>
    <source>
        <strain evidence="2">CCUG 57401</strain>
    </source>
</reference>
<proteinExistence type="predicted"/>
<accession>A0ABW0NJ19</accession>
<comment type="caution">
    <text evidence="1">The sequence shown here is derived from an EMBL/GenBank/DDBJ whole genome shotgun (WGS) entry which is preliminary data.</text>
</comment>